<dbReference type="Proteomes" id="UP001153328">
    <property type="component" value="Unassembled WGS sequence"/>
</dbReference>
<protein>
    <submittedName>
        <fullName evidence="2">Uncharacterized protein</fullName>
    </submittedName>
</protein>
<reference evidence="2" key="1">
    <citation type="submission" date="2021-06" db="EMBL/GenBank/DDBJ databases">
        <authorList>
            <person name="Arsene-Ploetze F."/>
        </authorList>
    </citation>
    <scope>NUCLEOTIDE SEQUENCE</scope>
    <source>
        <strain evidence="2">SBRY1</strain>
    </source>
</reference>
<name>A0A9W4H688_9ACTN</name>
<keyword evidence="3" id="KW-1185">Reference proteome</keyword>
<dbReference type="EMBL" id="CAJVAX010000020">
    <property type="protein sequence ID" value="CAG7653822.1"/>
    <property type="molecule type" value="Genomic_DNA"/>
</dbReference>
<accession>A0A9W4H688</accession>
<sequence length="40" mass="4294">MAFRDDRGVTPRPLPAGETPGERGELRAPGGYPPPQGHPR</sequence>
<comment type="caution">
    <text evidence="2">The sequence shown here is derived from an EMBL/GenBank/DDBJ whole genome shotgun (WGS) entry which is preliminary data.</text>
</comment>
<dbReference type="AlphaFoldDB" id="A0A9W4H688"/>
<gene>
    <name evidence="2" type="ORF">SBRY_60273</name>
</gene>
<evidence type="ECO:0000313" key="2">
    <source>
        <dbReference type="EMBL" id="CAG7653822.1"/>
    </source>
</evidence>
<evidence type="ECO:0000256" key="1">
    <source>
        <dbReference type="SAM" id="MobiDB-lite"/>
    </source>
</evidence>
<evidence type="ECO:0000313" key="3">
    <source>
        <dbReference type="Proteomes" id="UP001153328"/>
    </source>
</evidence>
<feature type="region of interest" description="Disordered" evidence="1">
    <location>
        <begin position="1"/>
        <end position="40"/>
    </location>
</feature>
<feature type="compositionally biased region" description="Pro residues" evidence="1">
    <location>
        <begin position="31"/>
        <end position="40"/>
    </location>
</feature>
<proteinExistence type="predicted"/>
<organism evidence="2 3">
    <name type="scientific">Actinacidiphila bryophytorum</name>
    <dbReference type="NCBI Taxonomy" id="1436133"/>
    <lineage>
        <taxon>Bacteria</taxon>
        <taxon>Bacillati</taxon>
        <taxon>Actinomycetota</taxon>
        <taxon>Actinomycetes</taxon>
        <taxon>Kitasatosporales</taxon>
        <taxon>Streptomycetaceae</taxon>
        <taxon>Actinacidiphila</taxon>
    </lineage>
</organism>